<evidence type="ECO:0000313" key="4">
    <source>
        <dbReference type="EMBL" id="MBB5285967.1"/>
    </source>
</evidence>
<dbReference type="Pfam" id="PF01596">
    <property type="entry name" value="Methyltransf_3"/>
    <property type="match status" value="1"/>
</dbReference>
<gene>
    <name evidence="4" type="ORF">HNQ92_004127</name>
</gene>
<dbReference type="PANTHER" id="PTHR10509">
    <property type="entry name" value="O-METHYLTRANSFERASE-RELATED"/>
    <property type="match status" value="1"/>
</dbReference>
<keyword evidence="2 4" id="KW-0808">Transferase</keyword>
<dbReference type="GO" id="GO:0032259">
    <property type="term" value="P:methylation"/>
    <property type="evidence" value="ECO:0007669"/>
    <property type="project" value="UniProtKB-KW"/>
</dbReference>
<proteinExistence type="predicted"/>
<evidence type="ECO:0000313" key="5">
    <source>
        <dbReference type="Proteomes" id="UP000557307"/>
    </source>
</evidence>
<protein>
    <submittedName>
        <fullName evidence="4">Putative O-methyltransferase YrrM</fullName>
    </submittedName>
</protein>
<reference evidence="4 5" key="1">
    <citation type="submission" date="2020-08" db="EMBL/GenBank/DDBJ databases">
        <title>Genomic Encyclopedia of Type Strains, Phase IV (KMG-IV): sequencing the most valuable type-strain genomes for metagenomic binning, comparative biology and taxonomic classification.</title>
        <authorList>
            <person name="Goeker M."/>
        </authorList>
    </citation>
    <scope>NUCLEOTIDE SEQUENCE [LARGE SCALE GENOMIC DNA]</scope>
    <source>
        <strain evidence="4 5">DSM 105074</strain>
    </source>
</reference>
<dbReference type="AlphaFoldDB" id="A0A840TWK1"/>
<dbReference type="PROSITE" id="PS51682">
    <property type="entry name" value="SAM_OMT_I"/>
    <property type="match status" value="1"/>
</dbReference>
<comment type="caution">
    <text evidence="4">The sequence shown here is derived from an EMBL/GenBank/DDBJ whole genome shotgun (WGS) entry which is preliminary data.</text>
</comment>
<evidence type="ECO:0000256" key="1">
    <source>
        <dbReference type="ARBA" id="ARBA00022603"/>
    </source>
</evidence>
<dbReference type="Gene3D" id="3.40.50.150">
    <property type="entry name" value="Vaccinia Virus protein VP39"/>
    <property type="match status" value="1"/>
</dbReference>
<dbReference type="EMBL" id="JACHGF010000007">
    <property type="protein sequence ID" value="MBB5285967.1"/>
    <property type="molecule type" value="Genomic_DNA"/>
</dbReference>
<sequence>MEFLPKDIETYTEAHTEAESELLRALARETHAKVLRPRMLSGHLQGRFLALLSRLLRPRRILEIGTYTGYSALCLCEGLATDGTLTTLDVNEELESLTRRYFEQSGYASRIDYRLGPAAAIIPQLDETFDLVFIDADKLNYLTYYQLLIDKVRPGGLILADNVLWSGKVVPVPGQRIDKDTQALLDFNRTVHEDPRVSNLLLPIRDGLMILQKNS</sequence>
<dbReference type="SUPFAM" id="SSF53335">
    <property type="entry name" value="S-adenosyl-L-methionine-dependent methyltransferases"/>
    <property type="match status" value="1"/>
</dbReference>
<dbReference type="PANTHER" id="PTHR10509:SF14">
    <property type="entry name" value="CAFFEOYL-COA O-METHYLTRANSFERASE 3-RELATED"/>
    <property type="match status" value="1"/>
</dbReference>
<dbReference type="InterPro" id="IPR002935">
    <property type="entry name" value="SAM_O-MeTrfase"/>
</dbReference>
<dbReference type="GO" id="GO:0008757">
    <property type="term" value="F:S-adenosylmethionine-dependent methyltransferase activity"/>
    <property type="evidence" value="ECO:0007669"/>
    <property type="project" value="TreeGrafter"/>
</dbReference>
<organism evidence="4 5">
    <name type="scientific">Rhabdobacter roseus</name>
    <dbReference type="NCBI Taxonomy" id="1655419"/>
    <lineage>
        <taxon>Bacteria</taxon>
        <taxon>Pseudomonadati</taxon>
        <taxon>Bacteroidota</taxon>
        <taxon>Cytophagia</taxon>
        <taxon>Cytophagales</taxon>
        <taxon>Cytophagaceae</taxon>
        <taxon>Rhabdobacter</taxon>
    </lineage>
</organism>
<name>A0A840TWK1_9BACT</name>
<accession>A0A840TWK1</accession>
<evidence type="ECO:0000256" key="2">
    <source>
        <dbReference type="ARBA" id="ARBA00022679"/>
    </source>
</evidence>
<dbReference type="GO" id="GO:0008171">
    <property type="term" value="F:O-methyltransferase activity"/>
    <property type="evidence" value="ECO:0007669"/>
    <property type="project" value="InterPro"/>
</dbReference>
<dbReference type="RefSeq" id="WP_184176625.1">
    <property type="nucleotide sequence ID" value="NZ_JACHGF010000007.1"/>
</dbReference>
<keyword evidence="3" id="KW-0949">S-adenosyl-L-methionine</keyword>
<dbReference type="InterPro" id="IPR029063">
    <property type="entry name" value="SAM-dependent_MTases_sf"/>
</dbReference>
<evidence type="ECO:0000256" key="3">
    <source>
        <dbReference type="ARBA" id="ARBA00022691"/>
    </source>
</evidence>
<keyword evidence="5" id="KW-1185">Reference proteome</keyword>
<dbReference type="Proteomes" id="UP000557307">
    <property type="component" value="Unassembled WGS sequence"/>
</dbReference>
<keyword evidence="1 4" id="KW-0489">Methyltransferase</keyword>
<dbReference type="InterPro" id="IPR050362">
    <property type="entry name" value="Cation-dep_OMT"/>
</dbReference>